<dbReference type="Gene3D" id="1.10.630.10">
    <property type="entry name" value="Cytochrome P450"/>
    <property type="match status" value="1"/>
</dbReference>
<protein>
    <submittedName>
        <fullName evidence="3">Cytochrome P450</fullName>
    </submittedName>
</protein>
<keyword evidence="4" id="KW-1185">Reference proteome</keyword>
<name>A0A7W9B2M8_9SPHN</name>
<dbReference type="CDD" id="cd11035">
    <property type="entry name" value="P450cam-like"/>
    <property type="match status" value="1"/>
</dbReference>
<dbReference type="InterPro" id="IPR001128">
    <property type="entry name" value="Cyt_P450"/>
</dbReference>
<organism evidence="3 4">
    <name type="scientific">Sphingopyxis panaciterrulae</name>
    <dbReference type="NCBI Taxonomy" id="462372"/>
    <lineage>
        <taxon>Bacteria</taxon>
        <taxon>Pseudomonadati</taxon>
        <taxon>Pseudomonadota</taxon>
        <taxon>Alphaproteobacteria</taxon>
        <taxon>Sphingomonadales</taxon>
        <taxon>Sphingomonadaceae</taxon>
        <taxon>Sphingopyxis</taxon>
    </lineage>
</organism>
<gene>
    <name evidence="3" type="ORF">FHR21_000448</name>
</gene>
<keyword evidence="2" id="KW-0503">Monooxygenase</keyword>
<evidence type="ECO:0000313" key="4">
    <source>
        <dbReference type="Proteomes" id="UP000537161"/>
    </source>
</evidence>
<keyword evidence="2" id="KW-0479">Metal-binding</keyword>
<comment type="caution">
    <text evidence="3">The sequence shown here is derived from an EMBL/GenBank/DDBJ whole genome shotgun (WGS) entry which is preliminary data.</text>
</comment>
<dbReference type="GO" id="GO:0004497">
    <property type="term" value="F:monooxygenase activity"/>
    <property type="evidence" value="ECO:0007669"/>
    <property type="project" value="UniProtKB-KW"/>
</dbReference>
<dbReference type="EMBL" id="JACIJH010000001">
    <property type="protein sequence ID" value="MBB5705123.1"/>
    <property type="molecule type" value="Genomic_DNA"/>
</dbReference>
<accession>A0A7W9B2M8</accession>
<dbReference type="PANTHER" id="PTHR46696">
    <property type="entry name" value="P450, PUTATIVE (EUROFUNG)-RELATED"/>
    <property type="match status" value="1"/>
</dbReference>
<dbReference type="InterPro" id="IPR036396">
    <property type="entry name" value="Cyt_P450_sf"/>
</dbReference>
<reference evidence="3 4" key="1">
    <citation type="submission" date="2020-08" db="EMBL/GenBank/DDBJ databases">
        <title>Genomic Encyclopedia of Type Strains, Phase IV (KMG-IV): sequencing the most valuable type-strain genomes for metagenomic binning, comparative biology and taxonomic classification.</title>
        <authorList>
            <person name="Goeker M."/>
        </authorList>
    </citation>
    <scope>NUCLEOTIDE SEQUENCE [LARGE SCALE GENOMIC DNA]</scope>
    <source>
        <strain evidence="3 4">DSM 27163</strain>
    </source>
</reference>
<comment type="similarity">
    <text evidence="1 2">Belongs to the cytochrome P450 family.</text>
</comment>
<evidence type="ECO:0000256" key="2">
    <source>
        <dbReference type="RuleBase" id="RU000461"/>
    </source>
</evidence>
<keyword evidence="2" id="KW-0560">Oxidoreductase</keyword>
<dbReference type="RefSeq" id="WP_184094872.1">
    <property type="nucleotide sequence ID" value="NZ_JACIJH010000001.1"/>
</dbReference>
<evidence type="ECO:0000313" key="3">
    <source>
        <dbReference type="EMBL" id="MBB5705123.1"/>
    </source>
</evidence>
<keyword evidence="2" id="KW-0349">Heme</keyword>
<dbReference type="GO" id="GO:0005506">
    <property type="term" value="F:iron ion binding"/>
    <property type="evidence" value="ECO:0007669"/>
    <property type="project" value="InterPro"/>
</dbReference>
<dbReference type="GO" id="GO:0016705">
    <property type="term" value="F:oxidoreductase activity, acting on paired donors, with incorporation or reduction of molecular oxygen"/>
    <property type="evidence" value="ECO:0007669"/>
    <property type="project" value="InterPro"/>
</dbReference>
<dbReference type="PRINTS" id="PR00359">
    <property type="entry name" value="BP450"/>
</dbReference>
<dbReference type="AlphaFoldDB" id="A0A7W9B2M8"/>
<dbReference type="PROSITE" id="PS00086">
    <property type="entry name" value="CYTOCHROME_P450"/>
    <property type="match status" value="1"/>
</dbReference>
<keyword evidence="2" id="KW-0408">Iron</keyword>
<dbReference type="Pfam" id="PF00067">
    <property type="entry name" value="p450"/>
    <property type="match status" value="1"/>
</dbReference>
<dbReference type="InterPro" id="IPR002397">
    <property type="entry name" value="Cyt_P450_B"/>
</dbReference>
<dbReference type="SUPFAM" id="SSF48264">
    <property type="entry name" value="Cytochrome P450"/>
    <property type="match status" value="1"/>
</dbReference>
<dbReference type="Proteomes" id="UP000537161">
    <property type="component" value="Unassembled WGS sequence"/>
</dbReference>
<sequence>MPQTVAVPDNVPPELVVDFDFYSLAGKAEDIQLAWAELHKGPDIVWTPHYGGYWIATRAADIQVMQVDYEHFSHNEFDIPLNPDRVKSIPLSLDPPEHTPYRRLLMGGFMPKKVRQYSEVARETAQALVAALKPRGECEFIDEFAKVLPINVFLTMMGLPLDDRAFLLPRAEIAVRSNDVELKTKTQMELAGYLMGHIEDRKANRRDDLLGMIVNGEVEERPLTPHEIMAMSLLVLVGGLDTVASQIGFVAHFLAKNPGHRRELIEDPKLIQTACEEFLRRYGLPNTARQLTRDYDYKGIRFKKGDMVQMPKCLYGLDDRINADPTVVDFHRKPSEIKHAAFGSGPHICPGNVLARRELIIFLEEWLPEIPDFEIDPDRPPVFAAGSVNGVDKLYLKWAV</sequence>
<dbReference type="PANTHER" id="PTHR46696:SF6">
    <property type="entry name" value="P450, PUTATIVE (EUROFUNG)-RELATED"/>
    <property type="match status" value="1"/>
</dbReference>
<evidence type="ECO:0000256" key="1">
    <source>
        <dbReference type="ARBA" id="ARBA00010617"/>
    </source>
</evidence>
<proteinExistence type="inferred from homology"/>
<dbReference type="GO" id="GO:0020037">
    <property type="term" value="F:heme binding"/>
    <property type="evidence" value="ECO:0007669"/>
    <property type="project" value="InterPro"/>
</dbReference>
<dbReference type="InterPro" id="IPR017972">
    <property type="entry name" value="Cyt_P450_CS"/>
</dbReference>